<dbReference type="CDD" id="cd02908">
    <property type="entry name" value="Macro_OAADPr_deacetylase"/>
    <property type="match status" value="1"/>
</dbReference>
<dbReference type="AlphaFoldDB" id="A0A7W8NMQ2"/>
<dbReference type="InterPro" id="IPR002589">
    <property type="entry name" value="Macro_dom"/>
</dbReference>
<keyword evidence="5" id="KW-1185">Reference proteome</keyword>
<dbReference type="Pfam" id="PF01661">
    <property type="entry name" value="Macro"/>
    <property type="match status" value="1"/>
</dbReference>
<dbReference type="PROSITE" id="PS51154">
    <property type="entry name" value="MACRO"/>
    <property type="match status" value="1"/>
</dbReference>
<dbReference type="SMART" id="SM00506">
    <property type="entry name" value="A1pp"/>
    <property type="match status" value="1"/>
</dbReference>
<dbReference type="InterPro" id="IPR043472">
    <property type="entry name" value="Macro_dom-like"/>
</dbReference>
<evidence type="ECO:0000313" key="4">
    <source>
        <dbReference type="Proteomes" id="UP000539473"/>
    </source>
</evidence>
<accession>A0A7W8NMQ2</accession>
<organism evidence="3 4">
    <name type="scientific">Deinococcus metalli</name>
    <dbReference type="NCBI Taxonomy" id="1141878"/>
    <lineage>
        <taxon>Bacteria</taxon>
        <taxon>Thermotogati</taxon>
        <taxon>Deinococcota</taxon>
        <taxon>Deinococci</taxon>
        <taxon>Deinococcales</taxon>
        <taxon>Deinococcaceae</taxon>
        <taxon>Deinococcus</taxon>
    </lineage>
</organism>
<feature type="domain" description="Macro" evidence="1">
    <location>
        <begin position="1"/>
        <end position="171"/>
    </location>
</feature>
<comment type="caution">
    <text evidence="3">The sequence shown here is derived from an EMBL/GenBank/DDBJ whole genome shotgun (WGS) entry which is preliminary data.</text>
</comment>
<reference evidence="2" key="4">
    <citation type="submission" date="2024-05" db="EMBL/GenBank/DDBJ databases">
        <authorList>
            <person name="Sun Q."/>
            <person name="Zhou Y."/>
        </authorList>
    </citation>
    <scope>NUCLEOTIDE SEQUENCE</scope>
    <source>
        <strain evidence="2">CGMCC 1.18437</strain>
    </source>
</reference>
<dbReference type="Proteomes" id="UP000619376">
    <property type="component" value="Unassembled WGS sequence"/>
</dbReference>
<dbReference type="Gene3D" id="3.40.220.10">
    <property type="entry name" value="Leucine Aminopeptidase, subunit E, domain 1"/>
    <property type="match status" value="1"/>
</dbReference>
<reference evidence="5" key="2">
    <citation type="journal article" date="2019" name="Int. J. Syst. Evol. Microbiol.">
        <title>The Global Catalogue of Microorganisms (GCM) 10K type strain sequencing project: providing services to taxonomists for standard genome sequencing and annotation.</title>
        <authorList>
            <consortium name="The Broad Institute Genomics Platform"/>
            <consortium name="The Broad Institute Genome Sequencing Center for Infectious Disease"/>
            <person name="Wu L."/>
            <person name="Ma J."/>
        </authorList>
    </citation>
    <scope>NUCLEOTIDE SEQUENCE [LARGE SCALE GENOMIC DNA]</scope>
    <source>
        <strain evidence="5">CGMCC 1.18437</strain>
    </source>
</reference>
<dbReference type="Proteomes" id="UP000539473">
    <property type="component" value="Unassembled WGS sequence"/>
</dbReference>
<reference evidence="3 4" key="3">
    <citation type="submission" date="2020-08" db="EMBL/GenBank/DDBJ databases">
        <title>Genomic Encyclopedia of Type Strains, Phase IV (KMG-IV): sequencing the most valuable type-strain genomes for metagenomic binning, comparative biology and taxonomic classification.</title>
        <authorList>
            <person name="Goeker M."/>
        </authorList>
    </citation>
    <scope>NUCLEOTIDE SEQUENCE [LARGE SCALE GENOMIC DNA]</scope>
    <source>
        <strain evidence="3 4">DSM 27521</strain>
    </source>
</reference>
<evidence type="ECO:0000313" key="5">
    <source>
        <dbReference type="Proteomes" id="UP000619376"/>
    </source>
</evidence>
<evidence type="ECO:0000313" key="3">
    <source>
        <dbReference type="EMBL" id="MBB5376054.1"/>
    </source>
</evidence>
<evidence type="ECO:0000259" key="1">
    <source>
        <dbReference type="PROSITE" id="PS51154"/>
    </source>
</evidence>
<evidence type="ECO:0000313" key="2">
    <source>
        <dbReference type="EMBL" id="GHF41153.1"/>
    </source>
</evidence>
<dbReference type="EMBL" id="JACHFK010000003">
    <property type="protein sequence ID" value="MBB5376054.1"/>
    <property type="molecule type" value="Genomic_DNA"/>
</dbReference>
<dbReference type="EMBL" id="BNAJ01000003">
    <property type="protein sequence ID" value="GHF41153.1"/>
    <property type="molecule type" value="Genomic_DNA"/>
</dbReference>
<dbReference type="PANTHER" id="PTHR11106">
    <property type="entry name" value="GANGLIOSIDE INDUCED DIFFERENTIATION ASSOCIATED PROTEIN 2-RELATED"/>
    <property type="match status" value="1"/>
</dbReference>
<gene>
    <name evidence="2" type="ORF">GCM10017781_17290</name>
    <name evidence="3" type="ORF">HNQ07_001511</name>
</gene>
<proteinExistence type="predicted"/>
<name>A0A7W8NMQ2_9DEIO</name>
<protein>
    <submittedName>
        <fullName evidence="2">Macro domain-containing protein</fullName>
    </submittedName>
    <submittedName>
        <fullName evidence="3">O-acetyl-ADP-ribose deacetylase (Regulator of RNase III)</fullName>
    </submittedName>
</protein>
<dbReference type="PANTHER" id="PTHR11106:SF27">
    <property type="entry name" value="MACRO DOMAIN-CONTAINING PROTEIN"/>
    <property type="match status" value="1"/>
</dbReference>
<dbReference type="SUPFAM" id="SSF52949">
    <property type="entry name" value="Macro domain-like"/>
    <property type="match status" value="1"/>
</dbReference>
<sequence length="176" mass="18209">MPLTLMQGDIAAQRADVIVTAANAQLAGGGGVDGVIHRAAGPDLLRAIRALGGTPTGTAVLTPAFGLERQGVRAVVHAVGPIWRGGHAGEADLLAGAYRRSVELAVQAGHHSIAFPAISTGVYGYPLERAADVTLRTLRAAVAEHPELDIRVVLYDRGTLNVFERALVRLDSGPGA</sequence>
<dbReference type="RefSeq" id="WP_184110333.1">
    <property type="nucleotide sequence ID" value="NZ_BNAJ01000003.1"/>
</dbReference>
<reference evidence="2" key="1">
    <citation type="journal article" date="2014" name="Int. J. Syst. Evol. Microbiol.">
        <title>Complete genome of a new Firmicutes species belonging to the dominant human colonic microbiota ('Ruminococcus bicirculans') reveals two chromosomes and a selective capacity to utilize plant glucans.</title>
        <authorList>
            <consortium name="NISC Comparative Sequencing Program"/>
            <person name="Wegmann U."/>
            <person name="Louis P."/>
            <person name="Goesmann A."/>
            <person name="Henrissat B."/>
            <person name="Duncan S.H."/>
            <person name="Flint H.J."/>
        </authorList>
    </citation>
    <scope>NUCLEOTIDE SEQUENCE</scope>
    <source>
        <strain evidence="2">CGMCC 1.18437</strain>
    </source>
</reference>